<organism evidence="2 3">
    <name type="scientific">Actinorhabdospora filicis</name>
    <dbReference type="NCBI Taxonomy" id="1785913"/>
    <lineage>
        <taxon>Bacteria</taxon>
        <taxon>Bacillati</taxon>
        <taxon>Actinomycetota</taxon>
        <taxon>Actinomycetes</taxon>
        <taxon>Micromonosporales</taxon>
        <taxon>Micromonosporaceae</taxon>
        <taxon>Actinorhabdospora</taxon>
    </lineage>
</organism>
<protein>
    <submittedName>
        <fullName evidence="2">Uncharacterized protein</fullName>
    </submittedName>
</protein>
<keyword evidence="3" id="KW-1185">Reference proteome</keyword>
<dbReference type="EMBL" id="BSTX01000002">
    <property type="protein sequence ID" value="GLZ79100.1"/>
    <property type="molecule type" value="Genomic_DNA"/>
</dbReference>
<feature type="region of interest" description="Disordered" evidence="1">
    <location>
        <begin position="24"/>
        <end position="56"/>
    </location>
</feature>
<dbReference type="AlphaFoldDB" id="A0A9W6WBV2"/>
<name>A0A9W6WBV2_9ACTN</name>
<reference evidence="2" key="1">
    <citation type="submission" date="2023-03" db="EMBL/GenBank/DDBJ databases">
        <title>Actinorhabdospora filicis NBRC 111898.</title>
        <authorList>
            <person name="Ichikawa N."/>
            <person name="Sato H."/>
            <person name="Tonouchi N."/>
        </authorList>
    </citation>
    <scope>NUCLEOTIDE SEQUENCE</scope>
    <source>
        <strain evidence="2">NBRC 111898</strain>
    </source>
</reference>
<evidence type="ECO:0000313" key="2">
    <source>
        <dbReference type="EMBL" id="GLZ79100.1"/>
    </source>
</evidence>
<evidence type="ECO:0000256" key="1">
    <source>
        <dbReference type="SAM" id="MobiDB-lite"/>
    </source>
</evidence>
<dbReference type="Proteomes" id="UP001165079">
    <property type="component" value="Unassembled WGS sequence"/>
</dbReference>
<evidence type="ECO:0000313" key="3">
    <source>
        <dbReference type="Proteomes" id="UP001165079"/>
    </source>
</evidence>
<comment type="caution">
    <text evidence="2">The sequence shown here is derived from an EMBL/GenBank/DDBJ whole genome shotgun (WGS) entry which is preliminary data.</text>
</comment>
<accession>A0A9W6WBV2</accession>
<sequence>MNPVCGWVGEAGANRCVRHRPEPALAAWPQKPGRFTSRREHAPPSTDTPLPEPARAVSTTSHVCAACGGMWQGGWVAKAGG</sequence>
<proteinExistence type="predicted"/>
<gene>
    <name evidence="2" type="ORF">Afil01_39070</name>
</gene>